<evidence type="ECO:0000313" key="1">
    <source>
        <dbReference type="EMBL" id="VCX43159.1"/>
    </source>
</evidence>
<gene>
    <name evidence="1" type="ORF">BN2614_LOCUS1</name>
</gene>
<dbReference type="AlphaFoldDB" id="A0A9X9QB77"/>
<protein>
    <submittedName>
        <fullName evidence="1">Uncharacterized protein</fullName>
    </submittedName>
</protein>
<dbReference type="Proteomes" id="UP000269945">
    <property type="component" value="Unassembled WGS sequence"/>
</dbReference>
<organism evidence="1 2">
    <name type="scientific">Gulo gulo</name>
    <name type="common">Wolverine</name>
    <name type="synonym">Gluton</name>
    <dbReference type="NCBI Taxonomy" id="48420"/>
    <lineage>
        <taxon>Eukaryota</taxon>
        <taxon>Metazoa</taxon>
        <taxon>Chordata</taxon>
        <taxon>Craniata</taxon>
        <taxon>Vertebrata</taxon>
        <taxon>Euteleostomi</taxon>
        <taxon>Mammalia</taxon>
        <taxon>Eutheria</taxon>
        <taxon>Laurasiatheria</taxon>
        <taxon>Carnivora</taxon>
        <taxon>Caniformia</taxon>
        <taxon>Musteloidea</taxon>
        <taxon>Mustelidae</taxon>
        <taxon>Guloninae</taxon>
        <taxon>Gulo</taxon>
    </lineage>
</organism>
<evidence type="ECO:0000313" key="2">
    <source>
        <dbReference type="Proteomes" id="UP000269945"/>
    </source>
</evidence>
<accession>A0A9X9QB77</accession>
<reference evidence="1 2" key="1">
    <citation type="submission" date="2018-10" db="EMBL/GenBank/DDBJ databases">
        <authorList>
            <person name="Ekblom R."/>
            <person name="Jareborg N."/>
        </authorList>
    </citation>
    <scope>NUCLEOTIDE SEQUENCE [LARGE SCALE GENOMIC DNA]</scope>
    <source>
        <tissue evidence="1">Muscle</tissue>
    </source>
</reference>
<name>A0A9X9QB77_GULGU</name>
<sequence length="35" mass="3907">MVSGLQTAQTMCLQKVIQVGQQDTLWIPVNPPPRK</sequence>
<proteinExistence type="predicted"/>
<dbReference type="EMBL" id="CYRY02047217">
    <property type="protein sequence ID" value="VCX43159.1"/>
    <property type="molecule type" value="Genomic_DNA"/>
</dbReference>
<comment type="caution">
    <text evidence="1">The sequence shown here is derived from an EMBL/GenBank/DDBJ whole genome shotgun (WGS) entry which is preliminary data.</text>
</comment>
<keyword evidence="2" id="KW-1185">Reference proteome</keyword>